<comment type="caution">
    <text evidence="3">The sequence shown here is derived from an EMBL/GenBank/DDBJ whole genome shotgun (WGS) entry which is preliminary data.</text>
</comment>
<feature type="chain" id="PRO_5035265998" evidence="2">
    <location>
        <begin position="20"/>
        <end position="495"/>
    </location>
</feature>
<feature type="repeat" description="TPR" evidence="1">
    <location>
        <begin position="404"/>
        <end position="437"/>
    </location>
</feature>
<dbReference type="PROSITE" id="PS50005">
    <property type="entry name" value="TPR"/>
    <property type="match status" value="2"/>
</dbReference>
<dbReference type="SUPFAM" id="SSF48452">
    <property type="entry name" value="TPR-like"/>
    <property type="match status" value="1"/>
</dbReference>
<dbReference type="AlphaFoldDB" id="A0A8J8FBW8"/>
<protein>
    <submittedName>
        <fullName evidence="3">Tetratricopeptide repeat protein</fullName>
    </submittedName>
</protein>
<keyword evidence="1" id="KW-0802">TPR repeat</keyword>
<evidence type="ECO:0000256" key="1">
    <source>
        <dbReference type="PROSITE-ProRule" id="PRU00339"/>
    </source>
</evidence>
<evidence type="ECO:0000313" key="3">
    <source>
        <dbReference type="EMBL" id="NNV55168.1"/>
    </source>
</evidence>
<dbReference type="Gene3D" id="1.25.40.10">
    <property type="entry name" value="Tetratricopeptide repeat domain"/>
    <property type="match status" value="1"/>
</dbReference>
<evidence type="ECO:0000256" key="2">
    <source>
        <dbReference type="SAM" id="SignalP"/>
    </source>
</evidence>
<proteinExistence type="predicted"/>
<name>A0A8J8FBW8_9BACT</name>
<gene>
    <name evidence="3" type="ORF">GD597_06840</name>
</gene>
<keyword evidence="4" id="KW-1185">Reference proteome</keyword>
<feature type="signal peptide" evidence="2">
    <location>
        <begin position="1"/>
        <end position="19"/>
    </location>
</feature>
<dbReference type="Proteomes" id="UP000598971">
    <property type="component" value="Unassembled WGS sequence"/>
</dbReference>
<sequence length="495" mass="56348">MSKGFLLLLTIFFLQTAHAEKVYDFSATCQQAYQQITALKLHAGAQLVNQARKENPDNLIPEILDSYIDFYILFFNEDPSDYSARMPHFAERLDKLEDGPVSSPFYNYCRTVVYMQKACVEIKFGRQWAAGWDFRKAFTIIRDNKKAFPGFLPNNMIYGPMLVAAGTIPDGYKWLTSLFGVKGSIKDGVALMQQFVNSNDTMAKLFFNEASFYYCYIMFYIQNKPQEVMQYIQQRKLDVVNNHLLAYMATNLAINNKSTEQARSIMLHRNMSAEYMATPVWDMEMGYTTLHHLETQKAISAYETFLASFKGKFYVKDVCEKLSWCYYIQGNIKAANATRVKILKEGNQITDADKQAYKNAQSGQWPDLLLLKARILNDGGYNAEALALLAGKTATDFNTPEEQLEFSYRVGRIYDDLGKDDDALKAYAYAIKIGETSTAYYAARAALQMGIIYEKQGNKNLAISYFQKCIAMKNHDYKDSLDQKAKAGIARNNGG</sequence>
<reference evidence="3" key="1">
    <citation type="submission" date="2019-10" db="EMBL/GenBank/DDBJ databases">
        <title>Draft genome sequence of Panacibacter sp. KCS-6.</title>
        <authorList>
            <person name="Yim K.J."/>
        </authorList>
    </citation>
    <scope>NUCLEOTIDE SEQUENCE</scope>
    <source>
        <strain evidence="3">KCS-6</strain>
    </source>
</reference>
<dbReference type="InterPro" id="IPR019734">
    <property type="entry name" value="TPR_rpt"/>
</dbReference>
<organism evidence="3 4">
    <name type="scientific">Limnovirga soli</name>
    <dbReference type="NCBI Taxonomy" id="2656915"/>
    <lineage>
        <taxon>Bacteria</taxon>
        <taxon>Pseudomonadati</taxon>
        <taxon>Bacteroidota</taxon>
        <taxon>Chitinophagia</taxon>
        <taxon>Chitinophagales</taxon>
        <taxon>Chitinophagaceae</taxon>
        <taxon>Limnovirga</taxon>
    </lineage>
</organism>
<dbReference type="InterPro" id="IPR011990">
    <property type="entry name" value="TPR-like_helical_dom_sf"/>
</dbReference>
<keyword evidence="2" id="KW-0732">Signal</keyword>
<accession>A0A8J8FBW8</accession>
<dbReference type="Pfam" id="PF13181">
    <property type="entry name" value="TPR_8"/>
    <property type="match status" value="1"/>
</dbReference>
<evidence type="ECO:0000313" key="4">
    <source>
        <dbReference type="Proteomes" id="UP000598971"/>
    </source>
</evidence>
<dbReference type="SMART" id="SM00028">
    <property type="entry name" value="TPR"/>
    <property type="match status" value="2"/>
</dbReference>
<dbReference type="EMBL" id="WHPF01000004">
    <property type="protein sequence ID" value="NNV55168.1"/>
    <property type="molecule type" value="Genomic_DNA"/>
</dbReference>
<feature type="repeat" description="TPR" evidence="1">
    <location>
        <begin position="443"/>
        <end position="476"/>
    </location>
</feature>